<reference evidence="2" key="1">
    <citation type="journal article" date="2017" name="Mycologia">
        <title>Fusarium algeriense, sp. nov., a novel toxigenic crown rot pathogen of durum wheat from Algeria is nested in the Fusarium burgessii species complex.</title>
        <authorList>
            <person name="Laraba I."/>
            <person name="Keddad A."/>
            <person name="Boureghda H."/>
            <person name="Abdallah N."/>
            <person name="Vaughan M.M."/>
            <person name="Proctor R.H."/>
            <person name="Busman M."/>
            <person name="O'Donnell K."/>
        </authorList>
    </citation>
    <scope>NUCLEOTIDE SEQUENCE</scope>
    <source>
        <strain evidence="2">NRRL 25174</strain>
    </source>
</reference>
<keyword evidence="3" id="KW-1185">Reference proteome</keyword>
<reference evidence="2" key="2">
    <citation type="submission" date="2020-02" db="EMBL/GenBank/DDBJ databases">
        <title>Identification and distribution of gene clusters putatively required for synthesis of sphingolipid metabolism inhibitors in phylogenetically diverse species of the filamentous fungus Fusarium.</title>
        <authorList>
            <person name="Kim H.-S."/>
            <person name="Busman M."/>
            <person name="Brown D.W."/>
            <person name="Divon H."/>
            <person name="Uhlig S."/>
            <person name="Proctor R.H."/>
        </authorList>
    </citation>
    <scope>NUCLEOTIDE SEQUENCE</scope>
    <source>
        <strain evidence="2">NRRL 25174</strain>
    </source>
</reference>
<protein>
    <submittedName>
        <fullName evidence="2">Uncharacterized protein</fullName>
    </submittedName>
</protein>
<feature type="region of interest" description="Disordered" evidence="1">
    <location>
        <begin position="158"/>
        <end position="185"/>
    </location>
</feature>
<accession>A0A9P5DRR9</accession>
<dbReference type="OrthoDB" id="5088276at2759"/>
<evidence type="ECO:0000313" key="3">
    <source>
        <dbReference type="Proteomes" id="UP000730481"/>
    </source>
</evidence>
<name>A0A9P5DRR9_9HYPO</name>
<dbReference type="EMBL" id="PVQB02000596">
    <property type="protein sequence ID" value="KAF4335082.1"/>
    <property type="molecule type" value="Genomic_DNA"/>
</dbReference>
<gene>
    <name evidence="2" type="ORF">FBEOM_11060</name>
</gene>
<dbReference type="AlphaFoldDB" id="A0A9P5DRR9"/>
<organism evidence="2 3">
    <name type="scientific">Fusarium beomiforme</name>
    <dbReference type="NCBI Taxonomy" id="44412"/>
    <lineage>
        <taxon>Eukaryota</taxon>
        <taxon>Fungi</taxon>
        <taxon>Dikarya</taxon>
        <taxon>Ascomycota</taxon>
        <taxon>Pezizomycotina</taxon>
        <taxon>Sordariomycetes</taxon>
        <taxon>Hypocreomycetidae</taxon>
        <taxon>Hypocreales</taxon>
        <taxon>Nectriaceae</taxon>
        <taxon>Fusarium</taxon>
        <taxon>Fusarium burgessii species complex</taxon>
    </lineage>
</organism>
<comment type="caution">
    <text evidence="2">The sequence shown here is derived from an EMBL/GenBank/DDBJ whole genome shotgun (WGS) entry which is preliminary data.</text>
</comment>
<evidence type="ECO:0000313" key="2">
    <source>
        <dbReference type="EMBL" id="KAF4335082.1"/>
    </source>
</evidence>
<dbReference type="Proteomes" id="UP000730481">
    <property type="component" value="Unassembled WGS sequence"/>
</dbReference>
<sequence length="185" mass="21606">MTREAEQRQIKHLPRMLRNLRQLHKCGIVVRDLKDQQYYEGQLGDLSHAWTIPHILGPEGGMRPRWLFASMAAWDLKCFQRILNDANRFALGADPPLKTHILVAWRDDQVYERLRSRPAMHGPFFPLCNYDDGGIYDMKYYPPYDPALFNWKASQKQAIKKKPIRDRPKKKSTGRVSKKRSTGAT</sequence>
<evidence type="ECO:0000256" key="1">
    <source>
        <dbReference type="SAM" id="MobiDB-lite"/>
    </source>
</evidence>
<dbReference type="InterPro" id="IPR025213">
    <property type="entry name" value="Sim4_Fta2"/>
</dbReference>
<proteinExistence type="predicted"/>
<dbReference type="Pfam" id="PF13095">
    <property type="entry name" value="FTA2"/>
    <property type="match status" value="1"/>
</dbReference>